<dbReference type="EMBL" id="BQNB010021126">
    <property type="protein sequence ID" value="GJU03165.1"/>
    <property type="molecule type" value="Genomic_DNA"/>
</dbReference>
<reference evidence="2" key="1">
    <citation type="journal article" date="2022" name="Int. J. Mol. Sci.">
        <title>Draft Genome of Tanacetum Coccineum: Genomic Comparison of Closely Related Tanacetum-Family Plants.</title>
        <authorList>
            <person name="Yamashiro T."/>
            <person name="Shiraishi A."/>
            <person name="Nakayama K."/>
            <person name="Satake H."/>
        </authorList>
    </citation>
    <scope>NUCLEOTIDE SEQUENCE</scope>
</reference>
<reference evidence="2" key="2">
    <citation type="submission" date="2022-01" db="EMBL/GenBank/DDBJ databases">
        <authorList>
            <person name="Yamashiro T."/>
            <person name="Shiraishi A."/>
            <person name="Satake H."/>
            <person name="Nakayama K."/>
        </authorList>
    </citation>
    <scope>NUCLEOTIDE SEQUENCE</scope>
</reference>
<comment type="caution">
    <text evidence="2">The sequence shown here is derived from an EMBL/GenBank/DDBJ whole genome shotgun (WGS) entry which is preliminary data.</text>
</comment>
<dbReference type="GO" id="GO:0003964">
    <property type="term" value="F:RNA-directed DNA polymerase activity"/>
    <property type="evidence" value="ECO:0007669"/>
    <property type="project" value="UniProtKB-KW"/>
</dbReference>
<proteinExistence type="predicted"/>
<sequence>MGMGDPVILAPFQRAICMQKWLMPITCHMFTYTLKDSARIWWNSQKAGSILNYQDLKAKFQSHFSQQKKFTKSHLAVHNIKQREGKRTRAFTTRYTDDTLQILGLHEDQRISGFVHGLRTRSLVEHLSTDLPSTYKGLMEKTYTWIEAREVATNGAPNDRRENFERSKNSS</sequence>
<organism evidence="2 3">
    <name type="scientific">Tanacetum coccineum</name>
    <dbReference type="NCBI Taxonomy" id="301880"/>
    <lineage>
        <taxon>Eukaryota</taxon>
        <taxon>Viridiplantae</taxon>
        <taxon>Streptophyta</taxon>
        <taxon>Embryophyta</taxon>
        <taxon>Tracheophyta</taxon>
        <taxon>Spermatophyta</taxon>
        <taxon>Magnoliopsida</taxon>
        <taxon>eudicotyledons</taxon>
        <taxon>Gunneridae</taxon>
        <taxon>Pentapetalae</taxon>
        <taxon>asterids</taxon>
        <taxon>campanulids</taxon>
        <taxon>Asterales</taxon>
        <taxon>Asteraceae</taxon>
        <taxon>Asteroideae</taxon>
        <taxon>Anthemideae</taxon>
        <taxon>Anthemidinae</taxon>
        <taxon>Tanacetum</taxon>
    </lineage>
</organism>
<keyword evidence="3" id="KW-1185">Reference proteome</keyword>
<evidence type="ECO:0000313" key="3">
    <source>
        <dbReference type="Proteomes" id="UP001151760"/>
    </source>
</evidence>
<dbReference type="InterPro" id="IPR005162">
    <property type="entry name" value="Retrotrans_gag_dom"/>
</dbReference>
<evidence type="ECO:0000259" key="1">
    <source>
        <dbReference type="Pfam" id="PF03732"/>
    </source>
</evidence>
<accession>A0ABQ5ISF8</accession>
<keyword evidence="2" id="KW-0808">Transferase</keyword>
<dbReference type="Proteomes" id="UP001151760">
    <property type="component" value="Unassembled WGS sequence"/>
</dbReference>
<evidence type="ECO:0000313" key="2">
    <source>
        <dbReference type="EMBL" id="GJU03165.1"/>
    </source>
</evidence>
<protein>
    <submittedName>
        <fullName evidence="2">Reverse transcriptase domain-containing protein</fullName>
    </submittedName>
</protein>
<dbReference type="Pfam" id="PF03732">
    <property type="entry name" value="Retrotrans_gag"/>
    <property type="match status" value="1"/>
</dbReference>
<keyword evidence="2" id="KW-0548">Nucleotidyltransferase</keyword>
<feature type="domain" description="Retrotransposon gag" evidence="1">
    <location>
        <begin position="29"/>
        <end position="120"/>
    </location>
</feature>
<keyword evidence="2" id="KW-0695">RNA-directed DNA polymerase</keyword>
<dbReference type="PANTHER" id="PTHR33223:SF11">
    <property type="entry name" value="ELEMENT PROTEIN, PUTATIVE-RELATED"/>
    <property type="match status" value="1"/>
</dbReference>
<name>A0ABQ5ISF8_9ASTR</name>
<dbReference type="PANTHER" id="PTHR33223">
    <property type="entry name" value="CCHC-TYPE DOMAIN-CONTAINING PROTEIN"/>
    <property type="match status" value="1"/>
</dbReference>
<gene>
    <name evidence="2" type="ORF">Tco_1113503</name>
</gene>